<gene>
    <name evidence="3" type="ORF">VA596_24815</name>
</gene>
<dbReference type="EMBL" id="JAYFSI010000005">
    <property type="protein sequence ID" value="MEA5362782.1"/>
    <property type="molecule type" value="Genomic_DNA"/>
</dbReference>
<dbReference type="InterPro" id="IPR001387">
    <property type="entry name" value="Cro/C1-type_HTH"/>
</dbReference>
<evidence type="ECO:0000259" key="2">
    <source>
        <dbReference type="PROSITE" id="PS50943"/>
    </source>
</evidence>
<dbReference type="CDD" id="cd00093">
    <property type="entry name" value="HTH_XRE"/>
    <property type="match status" value="1"/>
</dbReference>
<dbReference type="SMART" id="SM00530">
    <property type="entry name" value="HTH_XRE"/>
    <property type="match status" value="1"/>
</dbReference>
<comment type="caution">
    <text evidence="3">The sequence shown here is derived from an EMBL/GenBank/DDBJ whole genome shotgun (WGS) entry which is preliminary data.</text>
</comment>
<sequence length="583" mass="64252">MWTTRDSFRPSLNCEKRTKISCLLVNDANPFFGKEQRQNRPLTTSSAIFEFLSNVRETDGKARGPSSSRLLRNRCTRSAAFPAEPARQNRAMATARRRRPTSLGDDEEIDPWPRVERSQLAAWLLKMWRLYGEDDILTIRQLAEAVRTPPVDNATVSRWENSRATVPTPALRQYERLLDLPPGELVAVVTALGRDRPTGRRTARPCDELLGKCLDRDPVSAAEWADLTVSLTQPRRKLPRPKWDFLVHRLLTEMCLSVGWRYLLRLSALQRVHRHPEGGAALVAATEEFVTEPACQLIIDPIALLAANPTPTASRRLLRLLSDPRNEAEQLGALLAWAARPPGVPDMVRRLEAVSRELQSGASTSPPIREAASDVLAALLRHRPSRPGSRSAPLGRAGDAAFDQLHGALIKAQTRHHEPDLLGRRILRQALASTDSDLRILTVNVLHASPFRGVLADTVASMLTSGRTMSGSAMHSVLVDLLGSLGEARHRPVVENLMRRGAGRDAAAVALAHLPGRTDVRLWHHVLTAQPTGGSTQRAALYAVGMKGDRAGLRLLRAHAPVVRARANWWLRLPAEASAGAAL</sequence>
<feature type="domain" description="HTH cro/C1-type" evidence="2">
    <location>
        <begin position="137"/>
        <end position="185"/>
    </location>
</feature>
<evidence type="ECO:0000313" key="3">
    <source>
        <dbReference type="EMBL" id="MEA5362782.1"/>
    </source>
</evidence>
<reference evidence="3 4" key="1">
    <citation type="submission" date="2023-12" db="EMBL/GenBank/DDBJ databases">
        <title>Amycolatopsis sp. V23-08.</title>
        <authorList>
            <person name="Somphong A."/>
        </authorList>
    </citation>
    <scope>NUCLEOTIDE SEQUENCE [LARGE SCALE GENOMIC DNA]</scope>
    <source>
        <strain evidence="3 4">V23-08</strain>
    </source>
</reference>
<dbReference type="RefSeq" id="WP_323330523.1">
    <property type="nucleotide sequence ID" value="NZ_JAYFSI010000005.1"/>
</dbReference>
<evidence type="ECO:0000256" key="1">
    <source>
        <dbReference type="SAM" id="MobiDB-lite"/>
    </source>
</evidence>
<protein>
    <submittedName>
        <fullName evidence="3">Helix-turn-helix transcriptional regulator</fullName>
    </submittedName>
</protein>
<proteinExistence type="predicted"/>
<dbReference type="PROSITE" id="PS50943">
    <property type="entry name" value="HTH_CROC1"/>
    <property type="match status" value="1"/>
</dbReference>
<evidence type="ECO:0000313" key="4">
    <source>
        <dbReference type="Proteomes" id="UP001304298"/>
    </source>
</evidence>
<feature type="region of interest" description="Disordered" evidence="1">
    <location>
        <begin position="85"/>
        <end position="105"/>
    </location>
</feature>
<organism evidence="3 4">
    <name type="scientific">Amycolatopsis heterodermiae</name>
    <dbReference type="NCBI Taxonomy" id="3110235"/>
    <lineage>
        <taxon>Bacteria</taxon>
        <taxon>Bacillati</taxon>
        <taxon>Actinomycetota</taxon>
        <taxon>Actinomycetes</taxon>
        <taxon>Pseudonocardiales</taxon>
        <taxon>Pseudonocardiaceae</taxon>
        <taxon>Amycolatopsis</taxon>
    </lineage>
</organism>
<dbReference type="Proteomes" id="UP001304298">
    <property type="component" value="Unassembled WGS sequence"/>
</dbReference>
<keyword evidence="4" id="KW-1185">Reference proteome</keyword>
<name>A0ABU5R963_9PSEU</name>
<accession>A0ABU5R963</accession>